<organism evidence="8 9">
    <name type="scientific">Rhodosorus marinus</name>
    <dbReference type="NCBI Taxonomy" id="101924"/>
    <lineage>
        <taxon>Eukaryota</taxon>
        <taxon>Rhodophyta</taxon>
        <taxon>Stylonematophyceae</taxon>
        <taxon>Stylonematales</taxon>
        <taxon>Stylonemataceae</taxon>
        <taxon>Rhodosorus</taxon>
    </lineage>
</organism>
<dbReference type="SMART" id="SM00355">
    <property type="entry name" value="ZnF_C2H2"/>
    <property type="match status" value="3"/>
</dbReference>
<dbReference type="GO" id="GO:0000978">
    <property type="term" value="F:RNA polymerase II cis-regulatory region sequence-specific DNA binding"/>
    <property type="evidence" value="ECO:0007669"/>
    <property type="project" value="TreeGrafter"/>
</dbReference>
<gene>
    <name evidence="8" type="ORF">NDN08_005559</name>
</gene>
<evidence type="ECO:0000256" key="3">
    <source>
        <dbReference type="ARBA" id="ARBA00022771"/>
    </source>
</evidence>
<evidence type="ECO:0000313" key="9">
    <source>
        <dbReference type="Proteomes" id="UP001157974"/>
    </source>
</evidence>
<dbReference type="AlphaFoldDB" id="A0AAV8V1X5"/>
<dbReference type="PANTHER" id="PTHR24388:SF104">
    <property type="entry name" value="AT-RICH BINDING PROTEIN-RELATED"/>
    <property type="match status" value="1"/>
</dbReference>
<dbReference type="Pfam" id="PF00096">
    <property type="entry name" value="zf-C2H2"/>
    <property type="match status" value="2"/>
</dbReference>
<evidence type="ECO:0000256" key="4">
    <source>
        <dbReference type="ARBA" id="ARBA00022833"/>
    </source>
</evidence>
<keyword evidence="9" id="KW-1185">Reference proteome</keyword>
<dbReference type="EMBL" id="JAMWBK010000001">
    <property type="protein sequence ID" value="KAJ8908855.1"/>
    <property type="molecule type" value="Genomic_DNA"/>
</dbReference>
<keyword evidence="1" id="KW-0479">Metal-binding</keyword>
<dbReference type="InterPro" id="IPR050527">
    <property type="entry name" value="Snail/Krueppel_Znf"/>
</dbReference>
<accession>A0AAV8V1X5</accession>
<dbReference type="PROSITE" id="PS00028">
    <property type="entry name" value="ZINC_FINGER_C2H2_1"/>
    <property type="match status" value="3"/>
</dbReference>
<evidence type="ECO:0000256" key="5">
    <source>
        <dbReference type="ARBA" id="ARBA00023242"/>
    </source>
</evidence>
<comment type="caution">
    <text evidence="8">The sequence shown here is derived from an EMBL/GenBank/DDBJ whole genome shotgun (WGS) entry which is preliminary data.</text>
</comment>
<dbReference type="InterPro" id="IPR036236">
    <property type="entry name" value="Znf_C2H2_sf"/>
</dbReference>
<proteinExistence type="predicted"/>
<dbReference type="PROSITE" id="PS50157">
    <property type="entry name" value="ZINC_FINGER_C2H2_2"/>
    <property type="match status" value="2"/>
</dbReference>
<dbReference type="GO" id="GO:0008270">
    <property type="term" value="F:zinc ion binding"/>
    <property type="evidence" value="ECO:0007669"/>
    <property type="project" value="UniProtKB-KW"/>
</dbReference>
<evidence type="ECO:0000313" key="8">
    <source>
        <dbReference type="EMBL" id="KAJ8908855.1"/>
    </source>
</evidence>
<dbReference type="SUPFAM" id="SSF57667">
    <property type="entry name" value="beta-beta-alpha zinc fingers"/>
    <property type="match status" value="1"/>
</dbReference>
<keyword evidence="3 6" id="KW-0863">Zinc-finger</keyword>
<name>A0AAV8V1X5_9RHOD</name>
<reference evidence="8 9" key="1">
    <citation type="journal article" date="2023" name="Nat. Commun.">
        <title>Origin of minicircular mitochondrial genomes in red algae.</title>
        <authorList>
            <person name="Lee Y."/>
            <person name="Cho C.H."/>
            <person name="Lee Y.M."/>
            <person name="Park S.I."/>
            <person name="Yang J.H."/>
            <person name="West J.A."/>
            <person name="Bhattacharya D."/>
            <person name="Yoon H.S."/>
        </authorList>
    </citation>
    <scope>NUCLEOTIDE SEQUENCE [LARGE SCALE GENOMIC DNA]</scope>
    <source>
        <strain evidence="8 9">CCMP1338</strain>
        <tissue evidence="8">Whole cell</tissue>
    </source>
</reference>
<keyword evidence="4" id="KW-0862">Zinc</keyword>
<protein>
    <recommendedName>
        <fullName evidence="7">C2H2-type domain-containing protein</fullName>
    </recommendedName>
</protein>
<keyword evidence="5" id="KW-0539">Nucleus</keyword>
<dbReference type="PANTHER" id="PTHR24388">
    <property type="entry name" value="ZINC FINGER PROTEIN"/>
    <property type="match status" value="1"/>
</dbReference>
<dbReference type="GO" id="GO:0000981">
    <property type="term" value="F:DNA-binding transcription factor activity, RNA polymerase II-specific"/>
    <property type="evidence" value="ECO:0007669"/>
    <property type="project" value="TreeGrafter"/>
</dbReference>
<evidence type="ECO:0000256" key="1">
    <source>
        <dbReference type="ARBA" id="ARBA00022723"/>
    </source>
</evidence>
<evidence type="ECO:0000259" key="7">
    <source>
        <dbReference type="PROSITE" id="PS50157"/>
    </source>
</evidence>
<keyword evidence="2" id="KW-0677">Repeat</keyword>
<evidence type="ECO:0000256" key="2">
    <source>
        <dbReference type="ARBA" id="ARBA00022737"/>
    </source>
</evidence>
<dbReference type="InterPro" id="IPR013087">
    <property type="entry name" value="Znf_C2H2_type"/>
</dbReference>
<sequence>MDVKELLVKEEDEGSAGEDQYPCGICTMVLESRDAKLSHVRSVHEGLRVVRPAENLETRKTVRKYPCEVCGKTFGSSSVTNRHRRMVHLKERPFSCSICNKSFATRVCVKRHERKTHARRL</sequence>
<evidence type="ECO:0000256" key="6">
    <source>
        <dbReference type="PROSITE-ProRule" id="PRU00042"/>
    </source>
</evidence>
<feature type="domain" description="C2H2-type" evidence="7">
    <location>
        <begin position="65"/>
        <end position="93"/>
    </location>
</feature>
<dbReference type="Gene3D" id="3.30.160.60">
    <property type="entry name" value="Classic Zinc Finger"/>
    <property type="match status" value="2"/>
</dbReference>
<dbReference type="Proteomes" id="UP001157974">
    <property type="component" value="Unassembled WGS sequence"/>
</dbReference>
<feature type="domain" description="C2H2-type" evidence="7">
    <location>
        <begin position="94"/>
        <end position="121"/>
    </location>
</feature>
<dbReference type="FunFam" id="3.30.160.60:FF:000446">
    <property type="entry name" value="Zinc finger protein"/>
    <property type="match status" value="1"/>
</dbReference>